<dbReference type="CDD" id="cd05267">
    <property type="entry name" value="SDR_a6"/>
    <property type="match status" value="1"/>
</dbReference>
<reference evidence="5 6" key="1">
    <citation type="journal article" date="2016" name="PLoS ONE">
        <title>The Identification of Novel Diagnostic Marker Genes for the Detection of Beer Spoiling Pediococcus damnosus Strains Using the BlAst Diagnostic Gene findEr.</title>
        <authorList>
            <person name="Behr J."/>
            <person name="Geissler A.J."/>
            <person name="Schmid J."/>
            <person name="Zehe A."/>
            <person name="Vogel R.F."/>
        </authorList>
    </citation>
    <scope>NUCLEOTIDE SEQUENCE [LARGE SCALE GENOMIC DNA]</scope>
    <source>
        <strain evidence="3 6">TMW 2.1533</strain>
        <strain evidence="4 5">TMW 2.1535</strain>
    </source>
</reference>
<evidence type="ECO:0000313" key="6">
    <source>
        <dbReference type="Proteomes" id="UP000076405"/>
    </source>
</evidence>
<dbReference type="KEGG" id="pdm:ADU72_1195"/>
<feature type="domain" description="NAD(P)-binding" evidence="2">
    <location>
        <begin position="8"/>
        <end position="191"/>
    </location>
</feature>
<dbReference type="RefSeq" id="WP_046870981.1">
    <property type="nucleotide sequence ID" value="NZ_BAAAXI010000020.1"/>
</dbReference>
<evidence type="ECO:0000259" key="2">
    <source>
        <dbReference type="Pfam" id="PF13460"/>
    </source>
</evidence>
<dbReference type="Gene3D" id="3.40.50.720">
    <property type="entry name" value="NAD(P)-binding Rossmann-like Domain"/>
    <property type="match status" value="1"/>
</dbReference>
<dbReference type="Proteomes" id="UP000076405">
    <property type="component" value="Chromosome"/>
</dbReference>
<dbReference type="GeneID" id="57276302"/>
<dbReference type="InterPro" id="IPR016040">
    <property type="entry name" value="NAD(P)-bd_dom"/>
</dbReference>
<accession>A0A0R2HLB2</accession>
<sequence length="214" mass="23820">MSKVIILGAAGHIARLAAKQLIKETDAQLTLFVRHPKKLTDVNQDRETIVVGDVNNETELTAALKGQDLVYANLGPDDTDKMIPHIVNAMHKVGLKRLIWISTLGVFDEVPGKFGDWNKQMLNPSGYLPTQSKAASEIEASDLDYTIIRPNWLTNNDEVDYETTGRHDEMKGTEVSRKSVADYVVKLIQDPKKDVRTSTGLNKPNTDGDKPSFY</sequence>
<dbReference type="EMBL" id="CP012275">
    <property type="protein sequence ID" value="AMV62986.1"/>
    <property type="molecule type" value="Genomic_DNA"/>
</dbReference>
<dbReference type="InterPro" id="IPR036291">
    <property type="entry name" value="NAD(P)-bd_dom_sf"/>
</dbReference>
<evidence type="ECO:0000313" key="3">
    <source>
        <dbReference type="EMBL" id="AMV62986.1"/>
    </source>
</evidence>
<name>A0A0R2HLB2_9LACO</name>
<dbReference type="PANTHER" id="PTHR15020">
    <property type="entry name" value="FLAVIN REDUCTASE-RELATED"/>
    <property type="match status" value="1"/>
</dbReference>
<feature type="region of interest" description="Disordered" evidence="1">
    <location>
        <begin position="194"/>
        <end position="214"/>
    </location>
</feature>
<evidence type="ECO:0000256" key="1">
    <source>
        <dbReference type="SAM" id="MobiDB-lite"/>
    </source>
</evidence>
<organism evidence="3 6">
    <name type="scientific">Pediococcus damnosus</name>
    <dbReference type="NCBI Taxonomy" id="51663"/>
    <lineage>
        <taxon>Bacteria</taxon>
        <taxon>Bacillati</taxon>
        <taxon>Bacillota</taxon>
        <taxon>Bacilli</taxon>
        <taxon>Lactobacillales</taxon>
        <taxon>Lactobacillaceae</taxon>
        <taxon>Pediococcus</taxon>
    </lineage>
</organism>
<dbReference type="AlphaFoldDB" id="A0A0R2HLB2"/>
<gene>
    <name evidence="3" type="ORF">ADU70_1502</name>
    <name evidence="4" type="ORF">ADU72_1195</name>
</gene>
<evidence type="ECO:0000313" key="4">
    <source>
        <dbReference type="EMBL" id="AMV67128.1"/>
    </source>
</evidence>
<dbReference type="SUPFAM" id="SSF51735">
    <property type="entry name" value="NAD(P)-binding Rossmann-fold domains"/>
    <property type="match status" value="1"/>
</dbReference>
<protein>
    <submittedName>
        <fullName evidence="3">Oxidoreductase (Putative)</fullName>
    </submittedName>
</protein>
<dbReference type="OrthoDB" id="9803892at2"/>
<dbReference type="EMBL" id="CP012288">
    <property type="protein sequence ID" value="AMV67128.1"/>
    <property type="molecule type" value="Genomic_DNA"/>
</dbReference>
<evidence type="ECO:0000313" key="5">
    <source>
        <dbReference type="Proteomes" id="UP000076244"/>
    </source>
</evidence>
<dbReference type="PANTHER" id="PTHR15020:SF50">
    <property type="entry name" value="UPF0659 PROTEIN YMR090W"/>
    <property type="match status" value="1"/>
</dbReference>
<dbReference type="Pfam" id="PF13460">
    <property type="entry name" value="NAD_binding_10"/>
    <property type="match status" value="1"/>
</dbReference>
<proteinExistence type="predicted"/>
<keyword evidence="5" id="KW-1185">Reference proteome</keyword>
<dbReference type="Proteomes" id="UP000076244">
    <property type="component" value="Chromosome"/>
</dbReference>